<protein>
    <submittedName>
        <fullName evidence="1">Uncharacterized protein</fullName>
    </submittedName>
</protein>
<reference evidence="1" key="1">
    <citation type="journal article" date="2023" name="Mol. Biol. Evol.">
        <title>Third-Generation Sequencing Reveals the Adaptive Role of the Epigenome in Three Deep-Sea Polychaetes.</title>
        <authorList>
            <person name="Perez M."/>
            <person name="Aroh O."/>
            <person name="Sun Y."/>
            <person name="Lan Y."/>
            <person name="Juniper S.K."/>
            <person name="Young C.R."/>
            <person name="Angers B."/>
            <person name="Qian P.Y."/>
        </authorList>
    </citation>
    <scope>NUCLEOTIDE SEQUENCE</scope>
    <source>
        <strain evidence="1">P08H-3</strain>
    </source>
</reference>
<dbReference type="Gene3D" id="3.80.10.10">
    <property type="entry name" value="Ribonuclease Inhibitor"/>
    <property type="match status" value="1"/>
</dbReference>
<name>A0AAD9MRY7_9ANNE</name>
<comment type="caution">
    <text evidence="1">The sequence shown here is derived from an EMBL/GenBank/DDBJ whole genome shotgun (WGS) entry which is preliminary data.</text>
</comment>
<evidence type="ECO:0000313" key="1">
    <source>
        <dbReference type="EMBL" id="KAK2141641.1"/>
    </source>
</evidence>
<proteinExistence type="predicted"/>
<keyword evidence="2" id="KW-1185">Reference proteome</keyword>
<accession>A0AAD9MRY7</accession>
<dbReference type="EMBL" id="JAODUP010001062">
    <property type="protein sequence ID" value="KAK2141641.1"/>
    <property type="molecule type" value="Genomic_DNA"/>
</dbReference>
<organism evidence="1 2">
    <name type="scientific">Paralvinella palmiformis</name>
    <dbReference type="NCBI Taxonomy" id="53620"/>
    <lineage>
        <taxon>Eukaryota</taxon>
        <taxon>Metazoa</taxon>
        <taxon>Spiralia</taxon>
        <taxon>Lophotrochozoa</taxon>
        <taxon>Annelida</taxon>
        <taxon>Polychaeta</taxon>
        <taxon>Sedentaria</taxon>
        <taxon>Canalipalpata</taxon>
        <taxon>Terebellida</taxon>
        <taxon>Terebelliformia</taxon>
        <taxon>Alvinellidae</taxon>
        <taxon>Paralvinella</taxon>
    </lineage>
</organism>
<dbReference type="Proteomes" id="UP001208570">
    <property type="component" value="Unassembled WGS sequence"/>
</dbReference>
<dbReference type="SUPFAM" id="SSF52047">
    <property type="entry name" value="RNI-like"/>
    <property type="match status" value="1"/>
</dbReference>
<evidence type="ECO:0000313" key="2">
    <source>
        <dbReference type="Proteomes" id="UP001208570"/>
    </source>
</evidence>
<dbReference type="AlphaFoldDB" id="A0AAD9MRY7"/>
<sequence length="105" mass="12201">MHRSQEVFSMFVDVFKLGHSFDPSPWRHVDVPDHFSDTRLLLLQNNVHEDVEELYLSSCNCLTTDGIIQLAKQLYFPRLKTLSIPICIILPDEVCTALNVHFWNT</sequence>
<gene>
    <name evidence="1" type="ORF">LSH36_1062g00008</name>
</gene>
<dbReference type="InterPro" id="IPR032675">
    <property type="entry name" value="LRR_dom_sf"/>
</dbReference>